<dbReference type="Proteomes" id="UP000199071">
    <property type="component" value="Unassembled WGS sequence"/>
</dbReference>
<evidence type="ECO:0000313" key="2">
    <source>
        <dbReference type="Proteomes" id="UP000199071"/>
    </source>
</evidence>
<accession>A0A1G6EMH8</accession>
<dbReference type="STRING" id="665467.SAMN02982931_04706"/>
<gene>
    <name evidence="1" type="ORF">SAMN02982931_04706</name>
</gene>
<evidence type="ECO:0000313" key="1">
    <source>
        <dbReference type="EMBL" id="SDB58604.1"/>
    </source>
</evidence>
<dbReference type="AlphaFoldDB" id="A0A1G6EMH8"/>
<protein>
    <submittedName>
        <fullName evidence="1">Uncharacterized protein</fullName>
    </submittedName>
</protein>
<proteinExistence type="predicted"/>
<name>A0A1G6EMH8_9HYPH</name>
<organism evidence="1 2">
    <name type="scientific">Bauldia litoralis</name>
    <dbReference type="NCBI Taxonomy" id="665467"/>
    <lineage>
        <taxon>Bacteria</taxon>
        <taxon>Pseudomonadati</taxon>
        <taxon>Pseudomonadota</taxon>
        <taxon>Alphaproteobacteria</taxon>
        <taxon>Hyphomicrobiales</taxon>
        <taxon>Kaistiaceae</taxon>
        <taxon>Bauldia</taxon>
    </lineage>
</organism>
<keyword evidence="2" id="KW-1185">Reference proteome</keyword>
<sequence length="74" mass="8106">MNSKKGYCVVTNWKQIENGPLLAAIERYRKANGTDPRDDQPGLDGDEGLLGVYLIASGFPPDGYEVGYAGREEE</sequence>
<reference evidence="1 2" key="1">
    <citation type="submission" date="2016-10" db="EMBL/GenBank/DDBJ databases">
        <authorList>
            <person name="de Groot N.N."/>
        </authorList>
    </citation>
    <scope>NUCLEOTIDE SEQUENCE [LARGE SCALE GENOMIC DNA]</scope>
    <source>
        <strain evidence="1 2">ATCC 35022</strain>
    </source>
</reference>
<dbReference type="EMBL" id="FMXQ01000016">
    <property type="protein sequence ID" value="SDB58604.1"/>
    <property type="molecule type" value="Genomic_DNA"/>
</dbReference>